<dbReference type="Proteomes" id="UP000275772">
    <property type="component" value="Unassembled WGS sequence"/>
</dbReference>
<gene>
    <name evidence="1" type="ORF">BLGHR1_11697</name>
</gene>
<evidence type="ECO:0000313" key="2">
    <source>
        <dbReference type="Proteomes" id="UP000275772"/>
    </source>
</evidence>
<reference evidence="1 2" key="1">
    <citation type="submission" date="2017-11" db="EMBL/GenBank/DDBJ databases">
        <authorList>
            <person name="Kracher B."/>
        </authorList>
    </citation>
    <scope>NUCLEOTIDE SEQUENCE [LARGE SCALE GENOMIC DNA]</scope>
    <source>
        <strain evidence="1 2">RACE1</strain>
    </source>
</reference>
<dbReference type="VEuPathDB" id="FungiDB:BLGHR1_11697"/>
<sequence>MDPSKMETTGGESSYLFRWHESDENSNYLVNDPLSLSFLKWKRLYQTNSTMRLIFSSYYIYKLQQFRRRTFSNFVIEIPLSPF</sequence>
<name>A0A383UM49_BLUHO</name>
<proteinExistence type="predicted"/>
<evidence type="ECO:0000313" key="1">
    <source>
        <dbReference type="EMBL" id="SZF00947.1"/>
    </source>
</evidence>
<dbReference type="EMBL" id="UNSH01000029">
    <property type="protein sequence ID" value="SZF00947.1"/>
    <property type="molecule type" value="Genomic_DNA"/>
</dbReference>
<protein>
    <submittedName>
        <fullName evidence="1">Uncharacterized protein</fullName>
    </submittedName>
</protein>
<accession>A0A383UM49</accession>
<dbReference type="AlphaFoldDB" id="A0A383UM49"/>
<organism evidence="1 2">
    <name type="scientific">Blumeria hordei</name>
    <name type="common">Barley powdery mildew</name>
    <name type="synonym">Blumeria graminis f. sp. hordei</name>
    <dbReference type="NCBI Taxonomy" id="2867405"/>
    <lineage>
        <taxon>Eukaryota</taxon>
        <taxon>Fungi</taxon>
        <taxon>Dikarya</taxon>
        <taxon>Ascomycota</taxon>
        <taxon>Pezizomycotina</taxon>
        <taxon>Leotiomycetes</taxon>
        <taxon>Erysiphales</taxon>
        <taxon>Erysiphaceae</taxon>
        <taxon>Blumeria</taxon>
    </lineage>
</organism>